<dbReference type="GO" id="GO:0003697">
    <property type="term" value="F:single-stranded DNA binding"/>
    <property type="evidence" value="ECO:0007669"/>
    <property type="project" value="TreeGrafter"/>
</dbReference>
<evidence type="ECO:0000313" key="1">
    <source>
        <dbReference type="EMBL" id="ELT98354.1"/>
    </source>
</evidence>
<accession>R7TXC7</accession>
<dbReference type="Gene3D" id="3.90.260.10">
    <property type="entry name" value="Transglutaminase-like"/>
    <property type="match status" value="1"/>
</dbReference>
<dbReference type="GO" id="GO:0005737">
    <property type="term" value="C:cytoplasm"/>
    <property type="evidence" value="ECO:0007669"/>
    <property type="project" value="TreeGrafter"/>
</dbReference>
<name>R7TXC7_CAPTE</name>
<dbReference type="SUPFAM" id="SSF54001">
    <property type="entry name" value="Cysteine proteinases"/>
    <property type="match status" value="1"/>
</dbReference>
<dbReference type="GO" id="GO:0000111">
    <property type="term" value="C:nucleotide-excision repair factor 2 complex"/>
    <property type="evidence" value="ECO:0007669"/>
    <property type="project" value="TreeGrafter"/>
</dbReference>
<reference evidence="3" key="1">
    <citation type="submission" date="2012-12" db="EMBL/GenBank/DDBJ databases">
        <authorList>
            <person name="Hellsten U."/>
            <person name="Grimwood J."/>
            <person name="Chapman J.A."/>
            <person name="Shapiro H."/>
            <person name="Aerts A."/>
            <person name="Otillar R.P."/>
            <person name="Terry A.Y."/>
            <person name="Boore J.L."/>
            <person name="Simakov O."/>
            <person name="Marletaz F."/>
            <person name="Cho S.-J."/>
            <person name="Edsinger-Gonzales E."/>
            <person name="Havlak P."/>
            <person name="Kuo D.-H."/>
            <person name="Larsson T."/>
            <person name="Lv J."/>
            <person name="Arendt D."/>
            <person name="Savage R."/>
            <person name="Osoegawa K."/>
            <person name="de Jong P."/>
            <person name="Lindberg D.R."/>
            <person name="Seaver E.C."/>
            <person name="Weisblat D.A."/>
            <person name="Putnam N.H."/>
            <person name="Grigoriev I.V."/>
            <person name="Rokhsar D.S."/>
        </authorList>
    </citation>
    <scope>NUCLEOTIDE SEQUENCE</scope>
    <source>
        <strain evidence="3">I ESC-2004</strain>
    </source>
</reference>
<dbReference type="InterPro" id="IPR004583">
    <property type="entry name" value="DNA_repair_Rad4"/>
</dbReference>
<protein>
    <submittedName>
        <fullName evidence="1 2">Uncharacterized protein</fullName>
    </submittedName>
</protein>
<organism evidence="1">
    <name type="scientific">Capitella teleta</name>
    <name type="common">Polychaete worm</name>
    <dbReference type="NCBI Taxonomy" id="283909"/>
    <lineage>
        <taxon>Eukaryota</taxon>
        <taxon>Metazoa</taxon>
        <taxon>Spiralia</taxon>
        <taxon>Lophotrochozoa</taxon>
        <taxon>Annelida</taxon>
        <taxon>Polychaeta</taxon>
        <taxon>Sedentaria</taxon>
        <taxon>Scolecida</taxon>
        <taxon>Capitellidae</taxon>
        <taxon>Capitella</taxon>
    </lineage>
</organism>
<dbReference type="GO" id="GO:0006289">
    <property type="term" value="P:nucleotide-excision repair"/>
    <property type="evidence" value="ECO:0007669"/>
    <property type="project" value="InterPro"/>
</dbReference>
<dbReference type="Proteomes" id="UP000014760">
    <property type="component" value="Unassembled WGS sequence"/>
</dbReference>
<gene>
    <name evidence="1" type="ORF">CAPTEDRAFT_122987</name>
</gene>
<dbReference type="GO" id="GO:0006298">
    <property type="term" value="P:mismatch repair"/>
    <property type="evidence" value="ECO:0007669"/>
    <property type="project" value="TreeGrafter"/>
</dbReference>
<evidence type="ECO:0000313" key="2">
    <source>
        <dbReference type="EnsemblMetazoa" id="CapteP122987"/>
    </source>
</evidence>
<dbReference type="GO" id="GO:0071942">
    <property type="term" value="C:XPC complex"/>
    <property type="evidence" value="ECO:0007669"/>
    <property type="project" value="TreeGrafter"/>
</dbReference>
<dbReference type="PANTHER" id="PTHR12135:SF0">
    <property type="entry name" value="DNA REPAIR PROTEIN COMPLEMENTING XP-C CELLS"/>
    <property type="match status" value="1"/>
</dbReference>
<dbReference type="STRING" id="283909.R7TXC7"/>
<dbReference type="InterPro" id="IPR036985">
    <property type="entry name" value="Transglutaminase-like_sf"/>
</dbReference>
<dbReference type="OrthoDB" id="300780at2759"/>
<dbReference type="EMBL" id="AMQN01010500">
    <property type="status" value="NOT_ANNOTATED_CDS"/>
    <property type="molecule type" value="Genomic_DNA"/>
</dbReference>
<proteinExistence type="predicted"/>
<dbReference type="GO" id="GO:0003684">
    <property type="term" value="F:damaged DNA binding"/>
    <property type="evidence" value="ECO:0007669"/>
    <property type="project" value="InterPro"/>
</dbReference>
<dbReference type="HOGENOM" id="CLU_1976001_0_0_1"/>
<keyword evidence="3" id="KW-1185">Reference proteome</keyword>
<dbReference type="EnsemblMetazoa" id="CapteT122987">
    <property type="protein sequence ID" value="CapteP122987"/>
    <property type="gene ID" value="CapteG122987"/>
</dbReference>
<dbReference type="AlphaFoldDB" id="R7TXC7"/>
<reference evidence="2" key="3">
    <citation type="submission" date="2015-06" db="UniProtKB">
        <authorList>
            <consortium name="EnsemblMetazoa"/>
        </authorList>
    </citation>
    <scope>IDENTIFICATION</scope>
</reference>
<reference evidence="1 3" key="2">
    <citation type="journal article" date="2013" name="Nature">
        <title>Insights into bilaterian evolution from three spiralian genomes.</title>
        <authorList>
            <person name="Simakov O."/>
            <person name="Marletaz F."/>
            <person name="Cho S.J."/>
            <person name="Edsinger-Gonzales E."/>
            <person name="Havlak P."/>
            <person name="Hellsten U."/>
            <person name="Kuo D.H."/>
            <person name="Larsson T."/>
            <person name="Lv J."/>
            <person name="Arendt D."/>
            <person name="Savage R."/>
            <person name="Osoegawa K."/>
            <person name="de Jong P."/>
            <person name="Grimwood J."/>
            <person name="Chapman J.A."/>
            <person name="Shapiro H."/>
            <person name="Aerts A."/>
            <person name="Otillar R.P."/>
            <person name="Terry A.Y."/>
            <person name="Boore J.L."/>
            <person name="Grigoriev I.V."/>
            <person name="Lindberg D.R."/>
            <person name="Seaver E.C."/>
            <person name="Weisblat D.A."/>
            <person name="Putnam N.H."/>
            <person name="Rokhsar D.S."/>
        </authorList>
    </citation>
    <scope>NUCLEOTIDE SEQUENCE</scope>
    <source>
        <strain evidence="1 3">I ESC-2004</strain>
    </source>
</reference>
<sequence>PVEITVDAPNLMRKKKKKTEFDMMEWFRLQINRFRRETQLDTHKVHLLCLVAHGRHINHMCSHPPLQALCLSLVPMATASLDVAKWDLKAMNKFMSWFNDVFTVTKVNSAANQAITVSLAVLRGLII</sequence>
<feature type="non-terminal residue" evidence="1">
    <location>
        <position position="1"/>
    </location>
</feature>
<evidence type="ECO:0000313" key="3">
    <source>
        <dbReference type="Proteomes" id="UP000014760"/>
    </source>
</evidence>
<dbReference type="PANTHER" id="PTHR12135">
    <property type="entry name" value="DNA REPAIR PROTEIN XP-C / RAD4"/>
    <property type="match status" value="1"/>
</dbReference>
<dbReference type="InterPro" id="IPR038765">
    <property type="entry name" value="Papain-like_cys_pep_sf"/>
</dbReference>
<dbReference type="EMBL" id="KB308011">
    <property type="protein sequence ID" value="ELT98354.1"/>
    <property type="molecule type" value="Genomic_DNA"/>
</dbReference>